<protein>
    <submittedName>
        <fullName evidence="2">Uncharacterized protein</fullName>
    </submittedName>
</protein>
<evidence type="ECO:0000313" key="2">
    <source>
        <dbReference type="EMBL" id="KAK7678403.1"/>
    </source>
</evidence>
<feature type="compositionally biased region" description="Gly residues" evidence="1">
    <location>
        <begin position="47"/>
        <end position="56"/>
    </location>
</feature>
<feature type="region of interest" description="Disordered" evidence="1">
    <location>
        <begin position="103"/>
        <end position="125"/>
    </location>
</feature>
<sequence>MKLSLFDEVVRFKDPTCSFRSDNQQGQQQGQSRSQYVPPHLRNRSGGSRGGFGGSGYSNNGNNGNRRYNNFGGSGYNNNYGGGYQNRRGGFNGGFGGRGGGRGGFGRNFPRPGVGRWVDGKHEPSAKDEKLEVSLFGTADDSAFQSSGINFDNYDDIPVEASGDNVLNQSLLSLLLHWILC</sequence>
<accession>A0AAW0FCD5</accession>
<proteinExistence type="predicted"/>
<feature type="compositionally biased region" description="Low complexity" evidence="1">
    <location>
        <begin position="57"/>
        <end position="68"/>
    </location>
</feature>
<dbReference type="AlphaFoldDB" id="A0AAW0FCD5"/>
<evidence type="ECO:0000256" key="1">
    <source>
        <dbReference type="SAM" id="MobiDB-lite"/>
    </source>
</evidence>
<gene>
    <name evidence="2" type="ORF">QCA50_018619</name>
</gene>
<comment type="caution">
    <text evidence="2">The sequence shown here is derived from an EMBL/GenBank/DDBJ whole genome shotgun (WGS) entry which is preliminary data.</text>
</comment>
<feature type="region of interest" description="Disordered" evidence="1">
    <location>
        <begin position="16"/>
        <end position="68"/>
    </location>
</feature>
<feature type="compositionally biased region" description="Low complexity" evidence="1">
    <location>
        <begin position="24"/>
        <end position="35"/>
    </location>
</feature>
<evidence type="ECO:0000313" key="3">
    <source>
        <dbReference type="Proteomes" id="UP001385951"/>
    </source>
</evidence>
<reference evidence="2 3" key="1">
    <citation type="submission" date="2022-09" db="EMBL/GenBank/DDBJ databases">
        <authorList>
            <person name="Palmer J.M."/>
        </authorList>
    </citation>
    <scope>NUCLEOTIDE SEQUENCE [LARGE SCALE GENOMIC DNA]</scope>
    <source>
        <strain evidence="2 3">DSM 7382</strain>
    </source>
</reference>
<dbReference type="Proteomes" id="UP001385951">
    <property type="component" value="Unassembled WGS sequence"/>
</dbReference>
<dbReference type="EMBL" id="JASBNA010000072">
    <property type="protein sequence ID" value="KAK7678403.1"/>
    <property type="molecule type" value="Genomic_DNA"/>
</dbReference>
<organism evidence="2 3">
    <name type="scientific">Cerrena zonata</name>
    <dbReference type="NCBI Taxonomy" id="2478898"/>
    <lineage>
        <taxon>Eukaryota</taxon>
        <taxon>Fungi</taxon>
        <taxon>Dikarya</taxon>
        <taxon>Basidiomycota</taxon>
        <taxon>Agaricomycotina</taxon>
        <taxon>Agaricomycetes</taxon>
        <taxon>Polyporales</taxon>
        <taxon>Cerrenaceae</taxon>
        <taxon>Cerrena</taxon>
    </lineage>
</organism>
<keyword evidence="3" id="KW-1185">Reference proteome</keyword>
<name>A0AAW0FCD5_9APHY</name>